<dbReference type="Gene3D" id="3.30.565.10">
    <property type="entry name" value="Histidine kinase-like ATPase, C-terminal domain"/>
    <property type="match status" value="1"/>
</dbReference>
<feature type="transmembrane region" description="Helical" evidence="6">
    <location>
        <begin position="169"/>
        <end position="192"/>
    </location>
</feature>
<dbReference type="InterPro" id="IPR000700">
    <property type="entry name" value="PAS-assoc_C"/>
</dbReference>
<dbReference type="Pfam" id="PF08447">
    <property type="entry name" value="PAS_3"/>
    <property type="match status" value="1"/>
</dbReference>
<dbReference type="SUPFAM" id="SSF55785">
    <property type="entry name" value="PYP-like sensor domain (PAS domain)"/>
    <property type="match status" value="3"/>
</dbReference>
<dbReference type="InterPro" id="IPR013655">
    <property type="entry name" value="PAS_fold_3"/>
</dbReference>
<dbReference type="EC" id="2.7.13.3" evidence="2"/>
<keyword evidence="5" id="KW-0418">Kinase</keyword>
<organism evidence="10 11">
    <name type="scientific">Sphingomonas gei</name>
    <dbReference type="NCBI Taxonomy" id="1395960"/>
    <lineage>
        <taxon>Bacteria</taxon>
        <taxon>Pseudomonadati</taxon>
        <taxon>Pseudomonadota</taxon>
        <taxon>Alphaproteobacteria</taxon>
        <taxon>Sphingomonadales</taxon>
        <taxon>Sphingomonadaceae</taxon>
        <taxon>Sphingomonas</taxon>
    </lineage>
</organism>
<evidence type="ECO:0000259" key="7">
    <source>
        <dbReference type="PROSITE" id="PS50109"/>
    </source>
</evidence>
<protein>
    <recommendedName>
        <fullName evidence="2">histidine kinase</fullName>
        <ecNumber evidence="2">2.7.13.3</ecNumber>
    </recommendedName>
</protein>
<evidence type="ECO:0000256" key="3">
    <source>
        <dbReference type="ARBA" id="ARBA00022553"/>
    </source>
</evidence>
<dbReference type="InterPro" id="IPR036890">
    <property type="entry name" value="HATPase_C_sf"/>
</dbReference>
<evidence type="ECO:0000313" key="10">
    <source>
        <dbReference type="EMBL" id="TGX54238.1"/>
    </source>
</evidence>
<dbReference type="SMART" id="SM00086">
    <property type="entry name" value="PAC"/>
    <property type="match status" value="2"/>
</dbReference>
<evidence type="ECO:0000256" key="2">
    <source>
        <dbReference type="ARBA" id="ARBA00012438"/>
    </source>
</evidence>
<dbReference type="RefSeq" id="WP_135963476.1">
    <property type="nucleotide sequence ID" value="NZ_SRXT01000003.1"/>
</dbReference>
<feature type="transmembrane region" description="Helical" evidence="6">
    <location>
        <begin position="212"/>
        <end position="229"/>
    </location>
</feature>
<feature type="transmembrane region" description="Helical" evidence="6">
    <location>
        <begin position="41"/>
        <end position="61"/>
    </location>
</feature>
<reference evidence="10 11" key="1">
    <citation type="submission" date="2019-04" db="EMBL/GenBank/DDBJ databases">
        <title>Sphingomonas psychrotolerans sp. nov., isolated from soil in the Tianshan Mountains, Xinjiang, China.</title>
        <authorList>
            <person name="Luo Y."/>
            <person name="Sheng H."/>
        </authorList>
    </citation>
    <scope>NUCLEOTIDE SEQUENCE [LARGE SCALE GENOMIC DNA]</scope>
    <source>
        <strain evidence="10 11">ZFGT-11</strain>
    </source>
</reference>
<dbReference type="InterPro" id="IPR013767">
    <property type="entry name" value="PAS_fold"/>
</dbReference>
<dbReference type="SMART" id="SM00388">
    <property type="entry name" value="HisKA"/>
    <property type="match status" value="1"/>
</dbReference>
<comment type="caution">
    <text evidence="10">The sequence shown here is derived from an EMBL/GenBank/DDBJ whole genome shotgun (WGS) entry which is preliminary data.</text>
</comment>
<name>A0A4S1XE49_9SPHN</name>
<dbReference type="InterPro" id="IPR035965">
    <property type="entry name" value="PAS-like_dom_sf"/>
</dbReference>
<sequence>MAKNVATALVALAGLCSLLPLAGWLFDLPVLRGFGLDRAPVWPLTAVGFLFLSLGFLASIVGRDRTAAALWTIPVAIALVSLSQTILGFDLGVDRLLFGTLVSAHDVVHPGRPGMNSAAVFLLLITASYGARVRQWSGETNSLFVALTLAFIGVAGVLTAFSAPGSAAARLFAVSLPSTIATVALTLAYIILHSRLKSVRLLMRRSGDWSTIRIVLPAAVILPIVPSLLEQFADRHTSLSPLAIDSLVTLANILIVAIIAYWAVIRVARGHATMVELSEALEQTTVVLTSDAGEILHWSRGCEHLYGWTAEEAVGHNKYELLRAQCRLTQGMRGRLEDGQELLEICRDGREISILERTRRVESPGRPSVVVLHVADVTQSVAAVEALKVSEERLAVAASAHELGIFEWDVRTGKLEWSPGTEQRLGLIPGKISDFEKWRAEVEPEDVQRVLETIARTVRDRADKFSYRYRFLQPQGGIRAVEGSARAFYDAEGNLMRTVGVILDVTEREEREAALRRREAQLRSILETVPDAMVVIDQNATILQFSAAAEALWGYRAADVLGRPATMLVPEERRVSHMDALNHFLDTGDGIIGEVMKGTAEAANGRKFPIEIRSGVARSDGQTLLTCFIRNLSEQLATEERLSELSAEIAHVSRQSAMSELAADLAHELNQPLSATSNFLAAARMLIERGEGTDRIVDLLRMGSEQTQRAGEIIRRMRAFMARGEVEMRTESVERTVRDAVDLILVGTGQFHIRVNYELDPEAPFMFADRIQVQQVMVNLLRNSMEALRTSGTLERVITISSHKLDAELIEMVISDSGPGIPPQVLEHLFSRFTTTKGNGGGMGIGLSISKRIIEAHGGTLSAENRPEGGASFRFTLPAVEEGGE</sequence>
<evidence type="ECO:0000259" key="8">
    <source>
        <dbReference type="PROSITE" id="PS50112"/>
    </source>
</evidence>
<dbReference type="InterPro" id="IPR004358">
    <property type="entry name" value="Sig_transdc_His_kin-like_C"/>
</dbReference>
<dbReference type="InterPro" id="IPR000014">
    <property type="entry name" value="PAS"/>
</dbReference>
<dbReference type="SMART" id="SM00387">
    <property type="entry name" value="HATPase_c"/>
    <property type="match status" value="1"/>
</dbReference>
<dbReference type="PANTHER" id="PTHR43304">
    <property type="entry name" value="PHYTOCHROME-LIKE PROTEIN CPH1"/>
    <property type="match status" value="1"/>
</dbReference>
<dbReference type="InterPro" id="IPR052162">
    <property type="entry name" value="Sensor_kinase/Photoreceptor"/>
</dbReference>
<feature type="domain" description="PAS" evidence="8">
    <location>
        <begin position="518"/>
        <end position="588"/>
    </location>
</feature>
<feature type="transmembrane region" description="Helical" evidence="6">
    <location>
        <begin position="143"/>
        <end position="163"/>
    </location>
</feature>
<dbReference type="InterPro" id="IPR001610">
    <property type="entry name" value="PAC"/>
</dbReference>
<keyword evidence="3" id="KW-0597">Phosphoprotein</keyword>
<keyword evidence="6" id="KW-0472">Membrane</keyword>
<dbReference type="Proteomes" id="UP000306147">
    <property type="component" value="Unassembled WGS sequence"/>
</dbReference>
<dbReference type="Pfam" id="PF00989">
    <property type="entry name" value="PAS"/>
    <property type="match status" value="1"/>
</dbReference>
<dbReference type="OrthoDB" id="9789238at2"/>
<dbReference type="InterPro" id="IPR036097">
    <property type="entry name" value="HisK_dim/P_sf"/>
</dbReference>
<dbReference type="Gene3D" id="3.30.450.20">
    <property type="entry name" value="PAS domain"/>
    <property type="match status" value="3"/>
</dbReference>
<dbReference type="SUPFAM" id="SSF47384">
    <property type="entry name" value="Homodimeric domain of signal transducing histidine kinase"/>
    <property type="match status" value="1"/>
</dbReference>
<dbReference type="PANTHER" id="PTHR43304:SF1">
    <property type="entry name" value="PAC DOMAIN-CONTAINING PROTEIN"/>
    <property type="match status" value="1"/>
</dbReference>
<dbReference type="Gene3D" id="2.10.70.100">
    <property type="match status" value="1"/>
</dbReference>
<dbReference type="SUPFAM" id="SSF55874">
    <property type="entry name" value="ATPase domain of HSP90 chaperone/DNA topoisomerase II/histidine kinase"/>
    <property type="match status" value="1"/>
</dbReference>
<dbReference type="InterPro" id="IPR003661">
    <property type="entry name" value="HisK_dim/P_dom"/>
</dbReference>
<dbReference type="InterPro" id="IPR005467">
    <property type="entry name" value="His_kinase_dom"/>
</dbReference>
<evidence type="ECO:0000313" key="11">
    <source>
        <dbReference type="Proteomes" id="UP000306147"/>
    </source>
</evidence>
<dbReference type="EMBL" id="SRXT01000003">
    <property type="protein sequence ID" value="TGX54238.1"/>
    <property type="molecule type" value="Genomic_DNA"/>
</dbReference>
<dbReference type="GO" id="GO:0006355">
    <property type="term" value="P:regulation of DNA-templated transcription"/>
    <property type="evidence" value="ECO:0007669"/>
    <property type="project" value="InterPro"/>
</dbReference>
<evidence type="ECO:0000256" key="5">
    <source>
        <dbReference type="ARBA" id="ARBA00022777"/>
    </source>
</evidence>
<dbReference type="PROSITE" id="PS50112">
    <property type="entry name" value="PAS"/>
    <property type="match status" value="2"/>
</dbReference>
<accession>A0A4S1XE49</accession>
<dbReference type="CDD" id="cd00130">
    <property type="entry name" value="PAS"/>
    <property type="match status" value="2"/>
</dbReference>
<feature type="domain" description="PAC" evidence="9">
    <location>
        <begin position="465"/>
        <end position="517"/>
    </location>
</feature>
<dbReference type="AlphaFoldDB" id="A0A4S1XE49"/>
<evidence type="ECO:0000256" key="1">
    <source>
        <dbReference type="ARBA" id="ARBA00000085"/>
    </source>
</evidence>
<proteinExistence type="predicted"/>
<keyword evidence="11" id="KW-1185">Reference proteome</keyword>
<feature type="transmembrane region" description="Helical" evidence="6">
    <location>
        <begin position="113"/>
        <end position="131"/>
    </location>
</feature>
<keyword evidence="4" id="KW-0808">Transferase</keyword>
<dbReference type="Pfam" id="PF00512">
    <property type="entry name" value="HisKA"/>
    <property type="match status" value="1"/>
</dbReference>
<dbReference type="GO" id="GO:0000155">
    <property type="term" value="F:phosphorelay sensor kinase activity"/>
    <property type="evidence" value="ECO:0007669"/>
    <property type="project" value="InterPro"/>
</dbReference>
<dbReference type="Pfam" id="PF13426">
    <property type="entry name" value="PAS_9"/>
    <property type="match status" value="1"/>
</dbReference>
<feature type="domain" description="PAS" evidence="8">
    <location>
        <begin position="273"/>
        <end position="322"/>
    </location>
</feature>
<evidence type="ECO:0000256" key="6">
    <source>
        <dbReference type="SAM" id="Phobius"/>
    </source>
</evidence>
<dbReference type="PROSITE" id="PS50109">
    <property type="entry name" value="HIS_KIN"/>
    <property type="match status" value="1"/>
</dbReference>
<dbReference type="PROSITE" id="PS50113">
    <property type="entry name" value="PAC"/>
    <property type="match status" value="1"/>
</dbReference>
<feature type="domain" description="Histidine kinase" evidence="7">
    <location>
        <begin position="664"/>
        <end position="881"/>
    </location>
</feature>
<gene>
    <name evidence="10" type="ORF">E5A73_08990</name>
</gene>
<dbReference type="CDD" id="cd00082">
    <property type="entry name" value="HisKA"/>
    <property type="match status" value="1"/>
</dbReference>
<keyword evidence="6" id="KW-1133">Transmembrane helix</keyword>
<evidence type="ECO:0000256" key="4">
    <source>
        <dbReference type="ARBA" id="ARBA00022679"/>
    </source>
</evidence>
<comment type="catalytic activity">
    <reaction evidence="1">
        <text>ATP + protein L-histidine = ADP + protein N-phospho-L-histidine.</text>
        <dbReference type="EC" id="2.7.13.3"/>
    </reaction>
</comment>
<dbReference type="SMART" id="SM00091">
    <property type="entry name" value="PAS"/>
    <property type="match status" value="3"/>
</dbReference>
<keyword evidence="6" id="KW-0812">Transmembrane</keyword>
<dbReference type="Pfam" id="PF02518">
    <property type="entry name" value="HATPase_c"/>
    <property type="match status" value="1"/>
</dbReference>
<feature type="transmembrane region" description="Helical" evidence="6">
    <location>
        <begin position="241"/>
        <end position="264"/>
    </location>
</feature>
<feature type="transmembrane region" description="Helical" evidence="6">
    <location>
        <begin position="68"/>
        <end position="93"/>
    </location>
</feature>
<dbReference type="Gene3D" id="1.10.287.130">
    <property type="match status" value="1"/>
</dbReference>
<dbReference type="InterPro" id="IPR003594">
    <property type="entry name" value="HATPase_dom"/>
</dbReference>
<dbReference type="PRINTS" id="PR00344">
    <property type="entry name" value="BCTRLSENSOR"/>
</dbReference>
<evidence type="ECO:0000259" key="9">
    <source>
        <dbReference type="PROSITE" id="PS50113"/>
    </source>
</evidence>
<dbReference type="NCBIfam" id="TIGR00229">
    <property type="entry name" value="sensory_box"/>
    <property type="match status" value="3"/>
</dbReference>